<dbReference type="NCBIfam" id="TIGR00756">
    <property type="entry name" value="PPR"/>
    <property type="match status" value="1"/>
</dbReference>
<dbReference type="GO" id="GO:0009451">
    <property type="term" value="P:RNA modification"/>
    <property type="evidence" value="ECO:0007669"/>
    <property type="project" value="InterPro"/>
</dbReference>
<comment type="caution">
    <text evidence="2">The sequence shown here is derived from an EMBL/GenBank/DDBJ whole genome shotgun (WGS) entry which is preliminary data.</text>
</comment>
<dbReference type="InterPro" id="IPR002885">
    <property type="entry name" value="PPR_rpt"/>
</dbReference>
<evidence type="ECO:0000313" key="3">
    <source>
        <dbReference type="Proteomes" id="UP001168877"/>
    </source>
</evidence>
<dbReference type="AlphaFoldDB" id="A0AA39SDM1"/>
<protein>
    <recommendedName>
        <fullName evidence="4">Pentatricopeptide repeat-containing protein</fullName>
    </recommendedName>
</protein>
<keyword evidence="1" id="KW-0677">Repeat</keyword>
<proteinExistence type="predicted"/>
<reference evidence="2" key="2">
    <citation type="submission" date="2023-06" db="EMBL/GenBank/DDBJ databases">
        <authorList>
            <person name="Swenson N.G."/>
            <person name="Wegrzyn J.L."/>
            <person name="Mcevoy S.L."/>
        </authorList>
    </citation>
    <scope>NUCLEOTIDE SEQUENCE</scope>
    <source>
        <strain evidence="2">NS2018</strain>
        <tissue evidence="2">Leaf</tissue>
    </source>
</reference>
<accession>A0AA39SDM1</accession>
<organism evidence="2 3">
    <name type="scientific">Acer saccharum</name>
    <name type="common">Sugar maple</name>
    <dbReference type="NCBI Taxonomy" id="4024"/>
    <lineage>
        <taxon>Eukaryota</taxon>
        <taxon>Viridiplantae</taxon>
        <taxon>Streptophyta</taxon>
        <taxon>Embryophyta</taxon>
        <taxon>Tracheophyta</taxon>
        <taxon>Spermatophyta</taxon>
        <taxon>Magnoliopsida</taxon>
        <taxon>eudicotyledons</taxon>
        <taxon>Gunneridae</taxon>
        <taxon>Pentapetalae</taxon>
        <taxon>rosids</taxon>
        <taxon>malvids</taxon>
        <taxon>Sapindales</taxon>
        <taxon>Sapindaceae</taxon>
        <taxon>Hippocastanoideae</taxon>
        <taxon>Acereae</taxon>
        <taxon>Acer</taxon>
    </lineage>
</organism>
<sequence length="73" mass="8540">MYKGGLLKEARKLFDRMPERNYVSWATMISGYATQRMVVEAMRIFESTCREDKSVNEFARMALRLICKQNVVA</sequence>
<dbReference type="InterPro" id="IPR011990">
    <property type="entry name" value="TPR-like_helical_dom_sf"/>
</dbReference>
<evidence type="ECO:0008006" key="4">
    <source>
        <dbReference type="Google" id="ProtNLM"/>
    </source>
</evidence>
<dbReference type="Pfam" id="PF01535">
    <property type="entry name" value="PPR"/>
    <property type="match status" value="2"/>
</dbReference>
<dbReference type="EMBL" id="JAUESC010000381">
    <property type="protein sequence ID" value="KAK0589193.1"/>
    <property type="molecule type" value="Genomic_DNA"/>
</dbReference>
<keyword evidence="3" id="KW-1185">Reference proteome</keyword>
<dbReference type="Gene3D" id="1.25.40.10">
    <property type="entry name" value="Tetratricopeptide repeat domain"/>
    <property type="match status" value="1"/>
</dbReference>
<name>A0AA39SDM1_ACESA</name>
<dbReference type="Proteomes" id="UP001168877">
    <property type="component" value="Unassembled WGS sequence"/>
</dbReference>
<evidence type="ECO:0000256" key="1">
    <source>
        <dbReference type="ARBA" id="ARBA00022737"/>
    </source>
</evidence>
<dbReference type="GO" id="GO:0003723">
    <property type="term" value="F:RNA binding"/>
    <property type="evidence" value="ECO:0007669"/>
    <property type="project" value="InterPro"/>
</dbReference>
<dbReference type="PANTHER" id="PTHR47926">
    <property type="entry name" value="PENTATRICOPEPTIDE REPEAT-CONTAINING PROTEIN"/>
    <property type="match status" value="1"/>
</dbReference>
<reference evidence="2" key="1">
    <citation type="journal article" date="2022" name="Plant J.">
        <title>Strategies of tolerance reflected in two North American maple genomes.</title>
        <authorList>
            <person name="McEvoy S.L."/>
            <person name="Sezen U.U."/>
            <person name="Trouern-Trend A."/>
            <person name="McMahon S.M."/>
            <person name="Schaberg P.G."/>
            <person name="Yang J."/>
            <person name="Wegrzyn J.L."/>
            <person name="Swenson N.G."/>
        </authorList>
    </citation>
    <scope>NUCLEOTIDE SEQUENCE</scope>
    <source>
        <strain evidence="2">NS2018</strain>
    </source>
</reference>
<dbReference type="InterPro" id="IPR046960">
    <property type="entry name" value="PPR_At4g14850-like_plant"/>
</dbReference>
<gene>
    <name evidence="2" type="ORF">LWI29_010919</name>
</gene>
<evidence type="ECO:0000313" key="2">
    <source>
        <dbReference type="EMBL" id="KAK0589193.1"/>
    </source>
</evidence>